<evidence type="ECO:0000313" key="1">
    <source>
        <dbReference type="EMBL" id="KAK8064536.1"/>
    </source>
</evidence>
<name>A0ABR1V2J9_9PEZI</name>
<dbReference type="GeneID" id="92091646"/>
<protein>
    <submittedName>
        <fullName evidence="1">Uncharacterized protein</fullName>
    </submittedName>
</protein>
<dbReference type="RefSeq" id="XP_066715525.1">
    <property type="nucleotide sequence ID" value="XM_066858583.1"/>
</dbReference>
<reference evidence="1 2" key="1">
    <citation type="submission" date="2023-01" db="EMBL/GenBank/DDBJ databases">
        <title>Analysis of 21 Apiospora genomes using comparative genomics revels a genus with tremendous synthesis potential of carbohydrate active enzymes and secondary metabolites.</title>
        <authorList>
            <person name="Sorensen T."/>
        </authorList>
    </citation>
    <scope>NUCLEOTIDE SEQUENCE [LARGE SCALE GENOMIC DNA]</scope>
    <source>
        <strain evidence="1 2">CBS 135458</strain>
    </source>
</reference>
<evidence type="ECO:0000313" key="2">
    <source>
        <dbReference type="Proteomes" id="UP001480595"/>
    </source>
</evidence>
<comment type="caution">
    <text evidence="1">The sequence shown here is derived from an EMBL/GenBank/DDBJ whole genome shotgun (WGS) entry which is preliminary data.</text>
</comment>
<dbReference type="Gene3D" id="3.90.1640.10">
    <property type="entry name" value="inorganic pyrophosphatase (n-terminal core)"/>
    <property type="match status" value="1"/>
</dbReference>
<proteinExistence type="predicted"/>
<organism evidence="1 2">
    <name type="scientific">Apiospora phragmitis</name>
    <dbReference type="NCBI Taxonomy" id="2905665"/>
    <lineage>
        <taxon>Eukaryota</taxon>
        <taxon>Fungi</taxon>
        <taxon>Dikarya</taxon>
        <taxon>Ascomycota</taxon>
        <taxon>Pezizomycotina</taxon>
        <taxon>Sordariomycetes</taxon>
        <taxon>Xylariomycetidae</taxon>
        <taxon>Amphisphaeriales</taxon>
        <taxon>Apiosporaceae</taxon>
        <taxon>Apiospora</taxon>
    </lineage>
</organism>
<dbReference type="EMBL" id="JAQQWL010000007">
    <property type="protein sequence ID" value="KAK8064536.1"/>
    <property type="molecule type" value="Genomic_DNA"/>
</dbReference>
<dbReference type="Proteomes" id="UP001480595">
    <property type="component" value="Unassembled WGS sequence"/>
</dbReference>
<keyword evidence="2" id="KW-1185">Reference proteome</keyword>
<accession>A0ABR1V2J9</accession>
<sequence length="98" mass="10978">MDRENKRQFLIDWQNGRSSEWIFAQGNEGGDLDSMTSALTWAYHLQHSTQNDSHPVKAIALLQTPTAALDLRPENKLALDNSKMSSGHSDILTLTRAL</sequence>
<gene>
    <name evidence="1" type="ORF">PG994_007174</name>
</gene>